<evidence type="ECO:0000256" key="11">
    <source>
        <dbReference type="SAM" id="Coils"/>
    </source>
</evidence>
<proteinExistence type="inferred from homology"/>
<comment type="function">
    <text evidence="10">Acts as a component of the essential kinetochore-associated NDC80 complex, which is required for chromosome segregation and spindle checkpoint activity.</text>
</comment>
<evidence type="ECO:0000256" key="8">
    <source>
        <dbReference type="ARBA" id="ARBA00023306"/>
    </source>
</evidence>
<feature type="coiled-coil region" evidence="11">
    <location>
        <begin position="453"/>
        <end position="508"/>
    </location>
</feature>
<reference evidence="15" key="1">
    <citation type="submission" date="2021-02" db="EMBL/GenBank/DDBJ databases">
        <title>First Annotated Genome of the Yellow-green Alga Tribonema minus.</title>
        <authorList>
            <person name="Mahan K.M."/>
        </authorList>
    </citation>
    <scope>NUCLEOTIDE SEQUENCE</scope>
    <source>
        <strain evidence="15">UTEX B ZZ1240</strain>
    </source>
</reference>
<evidence type="ECO:0000256" key="9">
    <source>
        <dbReference type="ARBA" id="ARBA00023328"/>
    </source>
</evidence>
<keyword evidence="8 10" id="KW-0131">Cell cycle</keyword>
<dbReference type="PANTHER" id="PTHR10643">
    <property type="entry name" value="KINETOCHORE PROTEIN NDC80"/>
    <property type="match status" value="1"/>
</dbReference>
<keyword evidence="6 11" id="KW-0175">Coiled coil</keyword>
<dbReference type="GO" id="GO:0031262">
    <property type="term" value="C:Ndc80 complex"/>
    <property type="evidence" value="ECO:0007669"/>
    <property type="project" value="UniProtKB-UniRule"/>
</dbReference>
<accession>A0A836CEN5</accession>
<evidence type="ECO:0000256" key="3">
    <source>
        <dbReference type="ARBA" id="ARBA00022618"/>
    </source>
</evidence>
<evidence type="ECO:0000313" key="16">
    <source>
        <dbReference type="Proteomes" id="UP000664859"/>
    </source>
</evidence>
<keyword evidence="16" id="KW-1185">Reference proteome</keyword>
<dbReference type="Pfam" id="PF24487">
    <property type="entry name" value="NDC80_loop"/>
    <property type="match status" value="1"/>
</dbReference>
<comment type="caution">
    <text evidence="15">The sequence shown here is derived from an EMBL/GenBank/DDBJ whole genome shotgun (WGS) entry which is preliminary data.</text>
</comment>
<feature type="domain" description="Kinetochore protein Ndc80 CH" evidence="13">
    <location>
        <begin position="50"/>
        <end position="174"/>
    </location>
</feature>
<dbReference type="Proteomes" id="UP000664859">
    <property type="component" value="Unassembled WGS sequence"/>
</dbReference>
<dbReference type="InterPro" id="IPR005550">
    <property type="entry name" value="Kinetochore_Ndc80"/>
</dbReference>
<protein>
    <recommendedName>
        <fullName evidence="10">Kinetochore protein NDC80</fullName>
    </recommendedName>
</protein>
<keyword evidence="5 10" id="KW-0995">Kinetochore</keyword>
<dbReference type="OrthoDB" id="7459479at2759"/>
<evidence type="ECO:0000256" key="1">
    <source>
        <dbReference type="ARBA" id="ARBA00007050"/>
    </source>
</evidence>
<organism evidence="15 16">
    <name type="scientific">Tribonema minus</name>
    <dbReference type="NCBI Taxonomy" id="303371"/>
    <lineage>
        <taxon>Eukaryota</taxon>
        <taxon>Sar</taxon>
        <taxon>Stramenopiles</taxon>
        <taxon>Ochrophyta</taxon>
        <taxon>PX clade</taxon>
        <taxon>Xanthophyceae</taxon>
        <taxon>Tribonematales</taxon>
        <taxon>Tribonemataceae</taxon>
        <taxon>Tribonema</taxon>
    </lineage>
</organism>
<feature type="region of interest" description="Disordered" evidence="12">
    <location>
        <begin position="1"/>
        <end position="24"/>
    </location>
</feature>
<dbReference type="GO" id="GO:0051315">
    <property type="term" value="P:attachment of mitotic spindle microtubules to kinetochore"/>
    <property type="evidence" value="ECO:0007669"/>
    <property type="project" value="UniProtKB-UniRule"/>
</dbReference>
<evidence type="ECO:0000256" key="5">
    <source>
        <dbReference type="ARBA" id="ARBA00022838"/>
    </source>
</evidence>
<dbReference type="InterPro" id="IPR038273">
    <property type="entry name" value="Ndc80_sf"/>
</dbReference>
<evidence type="ECO:0000256" key="2">
    <source>
        <dbReference type="ARBA" id="ARBA00022454"/>
    </source>
</evidence>
<dbReference type="PANTHER" id="PTHR10643:SF2">
    <property type="entry name" value="KINETOCHORE PROTEIN NDC80 HOMOLOG"/>
    <property type="match status" value="1"/>
</dbReference>
<dbReference type="Pfam" id="PF03801">
    <property type="entry name" value="Ndc80_HEC"/>
    <property type="match status" value="1"/>
</dbReference>
<comment type="similarity">
    <text evidence="1 10">Belongs to the NDC80/HEC1 family.</text>
</comment>
<dbReference type="Gene3D" id="1.10.418.30">
    <property type="entry name" value="Ncd80 complex, Ncd80 subunit"/>
    <property type="match status" value="1"/>
</dbReference>
<sequence length="623" mass="68128">MAAPGRMSLNVGNAMGRGTAAPPPRASLAAVRHSLAAPGGRKSSVGMKRSSNFGTAAIKTDPRPITDKNFRNDSIRALVNYLADYGYDQPISAKILTRPSGRDFNNIMGFLFRQFDPAWQPSPGARFEDEVIPFLKSIHYPFTLSKSLLQAVGAPQSWPKALAAISWIVELLMYDKEVAAYESEQQDRRLAGEVDIADHAFFEYLGQAYACFLNGDETSLTALEQDLVGTFGHQNQLIGAEAQTRQARNAALREATERILSRAGALPELRQRQRDCASDLEKFRLLIAQLDGHRDALVEKVEKRAAEEERAKGDLGGVREQIAALRERVANQELSAERMALSNELSAEDVQRMALERQRLRDGMLAAAEHKSAAQKRGWEAEMQLSRRLEALENAVHTCNSKAQALQLVPAAAKNANGQDYELGINRHSLEDEENVLSNDVRGHIRPALAAMRDAVVRRMQEAREQLLELLDAQEASEEQLSEQVDAHAALESRVKRSEDAYRREKDALDAHMAAKATQASALERRLCSARDPQGAAARATAARARAAALRGEMQAARAAAAAASAATKQEIHEALVVCWDFQDGAKGALAELRAQGEGALSAVAGCGAVERLWELSAERAEE</sequence>
<feature type="domain" description="Kinetochore protein NDC80 loop region" evidence="14">
    <location>
        <begin position="373"/>
        <end position="515"/>
    </location>
</feature>
<evidence type="ECO:0000256" key="4">
    <source>
        <dbReference type="ARBA" id="ARBA00022776"/>
    </source>
</evidence>
<keyword evidence="3 10" id="KW-0132">Cell division</keyword>
<comment type="subcellular location">
    <subcellularLocation>
        <location evidence="10">Chromosome</location>
        <location evidence="10">Centromere</location>
        <location evidence="10">Kinetochore</location>
    </subcellularLocation>
    <subcellularLocation>
        <location evidence="10">Nucleus</location>
    </subcellularLocation>
</comment>
<dbReference type="GO" id="GO:0051301">
    <property type="term" value="P:cell division"/>
    <property type="evidence" value="ECO:0007669"/>
    <property type="project" value="UniProtKB-UniRule"/>
</dbReference>
<comment type="subunit">
    <text evidence="10">Component of the NDC80 complex.</text>
</comment>
<keyword evidence="9 10" id="KW-0137">Centromere</keyword>
<dbReference type="InterPro" id="IPR057091">
    <property type="entry name" value="NDC80_loop"/>
</dbReference>
<keyword evidence="2 10" id="KW-0158">Chromosome</keyword>
<keyword evidence="4 10" id="KW-0498">Mitosis</keyword>
<evidence type="ECO:0000256" key="10">
    <source>
        <dbReference type="RuleBase" id="RU368072"/>
    </source>
</evidence>
<dbReference type="EMBL" id="JAFCMP010000190">
    <property type="protein sequence ID" value="KAG5183685.1"/>
    <property type="molecule type" value="Genomic_DNA"/>
</dbReference>
<gene>
    <name evidence="15" type="ORF">JKP88DRAFT_348554</name>
</gene>
<dbReference type="InterPro" id="IPR055260">
    <property type="entry name" value="Ndc80_CH"/>
</dbReference>
<evidence type="ECO:0000259" key="13">
    <source>
        <dbReference type="Pfam" id="PF03801"/>
    </source>
</evidence>
<dbReference type="GO" id="GO:0005634">
    <property type="term" value="C:nucleus"/>
    <property type="evidence" value="ECO:0007669"/>
    <property type="project" value="UniProtKB-SubCell"/>
</dbReference>
<keyword evidence="7 10" id="KW-0539">Nucleus</keyword>
<name>A0A836CEN5_9STRA</name>
<evidence type="ECO:0000256" key="6">
    <source>
        <dbReference type="ARBA" id="ARBA00023054"/>
    </source>
</evidence>
<evidence type="ECO:0000256" key="7">
    <source>
        <dbReference type="ARBA" id="ARBA00023242"/>
    </source>
</evidence>
<evidence type="ECO:0000259" key="14">
    <source>
        <dbReference type="Pfam" id="PF24487"/>
    </source>
</evidence>
<evidence type="ECO:0000256" key="12">
    <source>
        <dbReference type="SAM" id="MobiDB-lite"/>
    </source>
</evidence>
<dbReference type="AlphaFoldDB" id="A0A836CEN5"/>
<evidence type="ECO:0000313" key="15">
    <source>
        <dbReference type="EMBL" id="KAG5183685.1"/>
    </source>
</evidence>